<name>A0A8H7PPT7_MORIS</name>
<gene>
    <name evidence="3" type="ORF">INT43_008006</name>
</gene>
<evidence type="ECO:0000256" key="2">
    <source>
        <dbReference type="ARBA" id="ARBA00023002"/>
    </source>
</evidence>
<dbReference type="Gene3D" id="3.40.50.720">
    <property type="entry name" value="NAD(P)-binding Rossmann-like Domain"/>
    <property type="match status" value="1"/>
</dbReference>
<protein>
    <submittedName>
        <fullName evidence="3">Uncharacterized protein</fullName>
    </submittedName>
</protein>
<dbReference type="Proteomes" id="UP000654370">
    <property type="component" value="Unassembled WGS sequence"/>
</dbReference>
<proteinExistence type="inferred from homology"/>
<dbReference type="OrthoDB" id="542013at2759"/>
<comment type="similarity">
    <text evidence="1">Belongs to the short-chain dehydrogenases/reductases (SDR) family.</text>
</comment>
<dbReference type="AlphaFoldDB" id="A0A8H7PPT7"/>
<reference evidence="3" key="1">
    <citation type="submission" date="2020-12" db="EMBL/GenBank/DDBJ databases">
        <title>Metabolic potential, ecology and presence of endohyphal bacteria is reflected in genomic diversity of Mucoromycotina.</title>
        <authorList>
            <person name="Muszewska A."/>
            <person name="Okrasinska A."/>
            <person name="Steczkiewicz K."/>
            <person name="Drgas O."/>
            <person name="Orlowska M."/>
            <person name="Perlinska-Lenart U."/>
            <person name="Aleksandrzak-Piekarczyk T."/>
            <person name="Szatraj K."/>
            <person name="Zielenkiewicz U."/>
            <person name="Pilsyk S."/>
            <person name="Malc E."/>
            <person name="Mieczkowski P."/>
            <person name="Kruszewska J.S."/>
            <person name="Biernat P."/>
            <person name="Pawlowska J."/>
        </authorList>
    </citation>
    <scope>NUCLEOTIDE SEQUENCE</scope>
    <source>
        <strain evidence="3">WA0000067209</strain>
    </source>
</reference>
<comment type="caution">
    <text evidence="3">The sequence shown here is derived from an EMBL/GenBank/DDBJ whole genome shotgun (WGS) entry which is preliminary data.</text>
</comment>
<keyword evidence="4" id="KW-1185">Reference proteome</keyword>
<sequence>MKLDMHDIFEHQKVKLNTDKQDLQGKTLLITGANAEADKVLNDSLLKGIGLESAKQLAHMNPSKIILACRNMTTAEEAIKAIKASGFDNIEAWHLDQDSFASVKAFTKKYNDSGLDLHLLLANAGKLPMKSGTGFELSADGHESIIETNHLGAALLTFGLLHAVRRTAAKATEERLIPRIVIVASDVHYVTEFKISQNEGNIIKAFDDPKNWTDTFSRYMDSKLLNVFFAQELAIKIKQSKVPEDSKIVVSSCNPGIVMSKEMAKDEASIIPAPFRAVARDFPEGCQTHLFASIDPSAGKPGDSHFYHNCKATETADITLGEQGDALRERVWRDTLKVLGVTEQELLL</sequence>
<dbReference type="PANTHER" id="PTHR24320">
    <property type="entry name" value="RETINOL DEHYDROGENASE"/>
    <property type="match status" value="1"/>
</dbReference>
<evidence type="ECO:0000313" key="4">
    <source>
        <dbReference type="Proteomes" id="UP000654370"/>
    </source>
</evidence>
<keyword evidence="2" id="KW-0560">Oxidoreductase</keyword>
<dbReference type="PANTHER" id="PTHR24320:SF152">
    <property type="entry name" value="SHORT-CHAIN DEHYDROGENASE_REDUCTASE FAMILY PROTEIN"/>
    <property type="match status" value="1"/>
</dbReference>
<dbReference type="SUPFAM" id="SSF51735">
    <property type="entry name" value="NAD(P)-binding Rossmann-fold domains"/>
    <property type="match status" value="1"/>
</dbReference>
<dbReference type="InterPro" id="IPR002347">
    <property type="entry name" value="SDR_fam"/>
</dbReference>
<dbReference type="EMBL" id="JAEPQZ010000009">
    <property type="protein sequence ID" value="KAG2177349.1"/>
    <property type="molecule type" value="Genomic_DNA"/>
</dbReference>
<evidence type="ECO:0000313" key="3">
    <source>
        <dbReference type="EMBL" id="KAG2177349.1"/>
    </source>
</evidence>
<organism evidence="3 4">
    <name type="scientific">Mortierella isabellina</name>
    <name type="common">Filamentous fungus</name>
    <name type="synonym">Umbelopsis isabellina</name>
    <dbReference type="NCBI Taxonomy" id="91625"/>
    <lineage>
        <taxon>Eukaryota</taxon>
        <taxon>Fungi</taxon>
        <taxon>Fungi incertae sedis</taxon>
        <taxon>Mucoromycota</taxon>
        <taxon>Mucoromycotina</taxon>
        <taxon>Umbelopsidomycetes</taxon>
        <taxon>Umbelopsidales</taxon>
        <taxon>Umbelopsidaceae</taxon>
        <taxon>Umbelopsis</taxon>
    </lineage>
</organism>
<accession>A0A8H7PPT7</accession>
<dbReference type="GO" id="GO:0016491">
    <property type="term" value="F:oxidoreductase activity"/>
    <property type="evidence" value="ECO:0007669"/>
    <property type="project" value="UniProtKB-KW"/>
</dbReference>
<dbReference type="Pfam" id="PF00106">
    <property type="entry name" value="adh_short"/>
    <property type="match status" value="1"/>
</dbReference>
<dbReference type="InterPro" id="IPR036291">
    <property type="entry name" value="NAD(P)-bd_dom_sf"/>
</dbReference>
<evidence type="ECO:0000256" key="1">
    <source>
        <dbReference type="ARBA" id="ARBA00006484"/>
    </source>
</evidence>